<comment type="subcellular location">
    <subcellularLocation>
        <location evidence="1">Membrane</location>
        <topology evidence="1">Multi-pass membrane protein</topology>
    </subcellularLocation>
</comment>
<evidence type="ECO:0000256" key="1">
    <source>
        <dbReference type="ARBA" id="ARBA00004141"/>
    </source>
</evidence>
<dbReference type="GO" id="GO:0030322">
    <property type="term" value="P:stabilization of membrane potential"/>
    <property type="evidence" value="ECO:0007669"/>
    <property type="project" value="TreeGrafter"/>
</dbReference>
<keyword evidence="4 10" id="KW-1133">Transmembrane helix</keyword>
<dbReference type="GO" id="GO:0005886">
    <property type="term" value="C:plasma membrane"/>
    <property type="evidence" value="ECO:0007669"/>
    <property type="project" value="TreeGrafter"/>
</dbReference>
<evidence type="ECO:0000256" key="10">
    <source>
        <dbReference type="SAM" id="Phobius"/>
    </source>
</evidence>
<evidence type="ECO:0000313" key="12">
    <source>
        <dbReference type="EMBL" id="CAE0362004.1"/>
    </source>
</evidence>
<feature type="domain" description="Potassium channel" evidence="11">
    <location>
        <begin position="160"/>
        <end position="228"/>
    </location>
</feature>
<dbReference type="SUPFAM" id="SSF81324">
    <property type="entry name" value="Voltage-gated potassium channels"/>
    <property type="match status" value="2"/>
</dbReference>
<name>A0A7S3JTC3_9STRA</name>
<dbReference type="Pfam" id="PF07885">
    <property type="entry name" value="Ion_trans_2"/>
    <property type="match status" value="2"/>
</dbReference>
<protein>
    <recommendedName>
        <fullName evidence="11">Potassium channel domain-containing protein</fullName>
    </recommendedName>
</protein>
<dbReference type="Gene3D" id="1.10.287.70">
    <property type="match status" value="2"/>
</dbReference>
<evidence type="ECO:0000256" key="6">
    <source>
        <dbReference type="ARBA" id="ARBA00023136"/>
    </source>
</evidence>
<gene>
    <name evidence="12" type="ORF">ALAG00032_LOCUS2742</name>
</gene>
<evidence type="ECO:0000259" key="11">
    <source>
        <dbReference type="Pfam" id="PF07885"/>
    </source>
</evidence>
<feature type="transmembrane region" description="Helical" evidence="10">
    <location>
        <begin position="157"/>
        <end position="175"/>
    </location>
</feature>
<dbReference type="GO" id="GO:0022841">
    <property type="term" value="F:potassium ion leak channel activity"/>
    <property type="evidence" value="ECO:0007669"/>
    <property type="project" value="TreeGrafter"/>
</dbReference>
<evidence type="ECO:0000256" key="7">
    <source>
        <dbReference type="ARBA" id="ARBA00023303"/>
    </source>
</evidence>
<dbReference type="InterPro" id="IPR013099">
    <property type="entry name" value="K_chnl_dom"/>
</dbReference>
<evidence type="ECO:0000256" key="4">
    <source>
        <dbReference type="ARBA" id="ARBA00022989"/>
    </source>
</evidence>
<evidence type="ECO:0000256" key="5">
    <source>
        <dbReference type="ARBA" id="ARBA00023065"/>
    </source>
</evidence>
<feature type="transmembrane region" description="Helical" evidence="10">
    <location>
        <begin position="208"/>
        <end position="232"/>
    </location>
</feature>
<organism evidence="12">
    <name type="scientific">Aureoumbra lagunensis</name>
    <dbReference type="NCBI Taxonomy" id="44058"/>
    <lineage>
        <taxon>Eukaryota</taxon>
        <taxon>Sar</taxon>
        <taxon>Stramenopiles</taxon>
        <taxon>Ochrophyta</taxon>
        <taxon>Pelagophyceae</taxon>
        <taxon>Pelagomonadales</taxon>
        <taxon>Aureoumbra</taxon>
    </lineage>
</organism>
<feature type="region of interest" description="Disordered" evidence="9">
    <location>
        <begin position="395"/>
        <end position="418"/>
    </location>
</feature>
<dbReference type="InterPro" id="IPR003280">
    <property type="entry name" value="2pore_dom_K_chnl"/>
</dbReference>
<evidence type="ECO:0000256" key="2">
    <source>
        <dbReference type="ARBA" id="ARBA00022448"/>
    </source>
</evidence>
<dbReference type="GO" id="GO:0015271">
    <property type="term" value="F:outward rectifier potassium channel activity"/>
    <property type="evidence" value="ECO:0007669"/>
    <property type="project" value="TreeGrafter"/>
</dbReference>
<comment type="similarity">
    <text evidence="8">Belongs to the two pore domain potassium channel (TC 1.A.1.8) family.</text>
</comment>
<keyword evidence="5 8" id="KW-0406">Ion transport</keyword>
<keyword evidence="6 10" id="KW-0472">Membrane</keyword>
<evidence type="ECO:0000256" key="3">
    <source>
        <dbReference type="ARBA" id="ARBA00022692"/>
    </source>
</evidence>
<dbReference type="PRINTS" id="PR01333">
    <property type="entry name" value="2POREKCHANEL"/>
</dbReference>
<dbReference type="AlphaFoldDB" id="A0A7S3JTC3"/>
<sequence length="418" mass="47752">MRSNEDDAIRLDGYRHPDSMSHGRYNPYSGPGLWARLFALLVKLVLYYAIGIIYYKSFSPNLDWTLLHSVYFITTSITTIGYGDFVPSSRQDKLFTIIYISFGMIAVISSVADAISALVEEAERFAQYKRAHGPSTRRNSDTSTSTTSFFWRSELKWFLCIVCTIFSGAFVVWFLENFNFVDALFWSFQTATTIGYGDPIIKHKAVKAFVIVYALFSSIGLTYAMARILGVASDVSYLQKKSELLHTKLDHALIHRLDSHGRGVDRAEFVVGMLRILGHVSESDAQPWFDRFDELDVTGNGILTTEDIANFANHFQATHNTTDASPNNADYQHHKPPWAIYSSRHDTCSAWCGSWRGTFWRRFRDALFCLRTSPGRNRRASNNYQYWRRHRGSFTSPQPRALRNPLLANNETSEDNNI</sequence>
<dbReference type="EMBL" id="HBIJ01003852">
    <property type="protein sequence ID" value="CAE0362004.1"/>
    <property type="molecule type" value="Transcribed_RNA"/>
</dbReference>
<feature type="domain" description="Potassium channel" evidence="11">
    <location>
        <begin position="44"/>
        <end position="119"/>
    </location>
</feature>
<dbReference type="PANTHER" id="PTHR11003">
    <property type="entry name" value="POTASSIUM CHANNEL, SUBFAMILY K"/>
    <property type="match status" value="1"/>
</dbReference>
<feature type="transmembrane region" description="Helical" evidence="10">
    <location>
        <begin position="94"/>
        <end position="119"/>
    </location>
</feature>
<dbReference type="PANTHER" id="PTHR11003:SF291">
    <property type="entry name" value="IP11374P"/>
    <property type="match status" value="1"/>
</dbReference>
<keyword evidence="7 8" id="KW-0407">Ion channel</keyword>
<evidence type="ECO:0000256" key="8">
    <source>
        <dbReference type="RuleBase" id="RU003857"/>
    </source>
</evidence>
<feature type="transmembrane region" description="Helical" evidence="10">
    <location>
        <begin position="62"/>
        <end position="82"/>
    </location>
</feature>
<accession>A0A7S3JTC3</accession>
<keyword evidence="2 8" id="KW-0813">Transport</keyword>
<evidence type="ECO:0000256" key="9">
    <source>
        <dbReference type="SAM" id="MobiDB-lite"/>
    </source>
</evidence>
<proteinExistence type="inferred from homology"/>
<feature type="transmembrane region" description="Helical" evidence="10">
    <location>
        <begin position="33"/>
        <end position="55"/>
    </location>
</feature>
<keyword evidence="3 8" id="KW-0812">Transmembrane</keyword>
<reference evidence="12" key="1">
    <citation type="submission" date="2021-01" db="EMBL/GenBank/DDBJ databases">
        <authorList>
            <person name="Corre E."/>
            <person name="Pelletier E."/>
            <person name="Niang G."/>
            <person name="Scheremetjew M."/>
            <person name="Finn R."/>
            <person name="Kale V."/>
            <person name="Holt S."/>
            <person name="Cochrane G."/>
            <person name="Meng A."/>
            <person name="Brown T."/>
            <person name="Cohen L."/>
        </authorList>
    </citation>
    <scope>NUCLEOTIDE SEQUENCE</scope>
    <source>
        <strain evidence="12">CCMP1510</strain>
    </source>
</reference>